<proteinExistence type="predicted"/>
<evidence type="ECO:0000313" key="3">
    <source>
        <dbReference type="Proteomes" id="UP000315868"/>
    </source>
</evidence>
<dbReference type="SUPFAM" id="SSF140869">
    <property type="entry name" value="GUN4-like"/>
    <property type="match status" value="1"/>
</dbReference>
<dbReference type="Gene3D" id="1.25.40.620">
    <property type="match status" value="1"/>
</dbReference>
<dbReference type="InterPro" id="IPR037215">
    <property type="entry name" value="GUN4-like_sf"/>
</dbReference>
<dbReference type="Pfam" id="PF05419">
    <property type="entry name" value="GUN4"/>
    <property type="match status" value="1"/>
</dbReference>
<evidence type="ECO:0000259" key="1">
    <source>
        <dbReference type="Pfam" id="PF05419"/>
    </source>
</evidence>
<gene>
    <name evidence="2" type="ORF">EWV45_07090</name>
</gene>
<dbReference type="EMBL" id="SFAM01000057">
    <property type="protein sequence ID" value="TRV13720.1"/>
    <property type="molecule type" value="Genomic_DNA"/>
</dbReference>
<evidence type="ECO:0000313" key="2">
    <source>
        <dbReference type="EMBL" id="TRV13720.1"/>
    </source>
</evidence>
<reference evidence="2 3" key="1">
    <citation type="submission" date="2019-01" db="EMBL/GenBank/DDBJ databases">
        <title>Coherence of Microcystis species and biogeography revealed through population genomics.</title>
        <authorList>
            <person name="Perez-Carrascal O.M."/>
            <person name="Terrat Y."/>
            <person name="Giani A."/>
            <person name="Fortin N."/>
            <person name="Tromas N."/>
            <person name="Shapiro B.J."/>
        </authorList>
    </citation>
    <scope>NUCLEOTIDE SEQUENCE [LARGE SCALE GENOMIC DNA]</scope>
    <source>
        <strain evidence="2">Mf_QC_C_20070823_S10D</strain>
    </source>
</reference>
<dbReference type="PANTHER" id="PTHR34800">
    <property type="entry name" value="TETRAPYRROLE-BINDING PROTEIN, CHLOROPLASTIC"/>
    <property type="match status" value="1"/>
</dbReference>
<name>A0A552L0F9_9CHRO</name>
<dbReference type="Gene3D" id="1.10.10.1770">
    <property type="entry name" value="Gun4-like"/>
    <property type="match status" value="1"/>
</dbReference>
<dbReference type="Proteomes" id="UP000315868">
    <property type="component" value="Unassembled WGS sequence"/>
</dbReference>
<accession>A0A552L0F9</accession>
<dbReference type="PANTHER" id="PTHR34800:SF1">
    <property type="entry name" value="TETRAPYRROLE-BINDING PROTEIN, CHLOROPLASTIC"/>
    <property type="match status" value="1"/>
</dbReference>
<protein>
    <submittedName>
        <fullName evidence="2">GUN4 domain-containing protein</fullName>
    </submittedName>
</protein>
<dbReference type="CDD" id="cd16383">
    <property type="entry name" value="GUN4"/>
    <property type="match status" value="1"/>
</dbReference>
<feature type="domain" description="GUN4-like" evidence="1">
    <location>
        <begin position="9"/>
        <end position="125"/>
    </location>
</feature>
<dbReference type="AlphaFoldDB" id="A0A552L0F9"/>
<organism evidence="2 3">
    <name type="scientific">Microcystis flos-aquae Mf_QC_C_20070823_S10D</name>
    <dbReference type="NCBI Taxonomy" id="2486236"/>
    <lineage>
        <taxon>Bacteria</taxon>
        <taxon>Bacillati</taxon>
        <taxon>Cyanobacteriota</taxon>
        <taxon>Cyanophyceae</taxon>
        <taxon>Oscillatoriophycideae</taxon>
        <taxon>Chroococcales</taxon>
        <taxon>Microcystaceae</taxon>
        <taxon>Microcystis</taxon>
    </lineage>
</organism>
<dbReference type="InterPro" id="IPR008629">
    <property type="entry name" value="GUN4-like"/>
</dbReference>
<sequence>MTEETVLRSEKGINYTRLRDLLKACKWSEANGETINIFIRVCKTVDITEEDIDDFPCTDLLTIDRLWVRYSQGYFGFSTQMKMLQEIENREEFGNQVGWRMNDQWINSSKLRPDESAPIGHFPSIEIGVFMGDISDGKDWVSFSIQGSAMKIFSRIRACGLSKLLDIW</sequence>
<comment type="caution">
    <text evidence="2">The sequence shown here is derived from an EMBL/GenBank/DDBJ whole genome shotgun (WGS) entry which is preliminary data.</text>
</comment>
<dbReference type="GO" id="GO:0046906">
    <property type="term" value="F:tetrapyrrole binding"/>
    <property type="evidence" value="ECO:0007669"/>
    <property type="project" value="TreeGrafter"/>
</dbReference>